<organism evidence="2 3">
    <name type="scientific">Anaeromyces robustus</name>
    <dbReference type="NCBI Taxonomy" id="1754192"/>
    <lineage>
        <taxon>Eukaryota</taxon>
        <taxon>Fungi</taxon>
        <taxon>Fungi incertae sedis</taxon>
        <taxon>Chytridiomycota</taxon>
        <taxon>Chytridiomycota incertae sedis</taxon>
        <taxon>Neocallimastigomycetes</taxon>
        <taxon>Neocallimastigales</taxon>
        <taxon>Neocallimastigaceae</taxon>
        <taxon>Anaeromyces</taxon>
    </lineage>
</organism>
<comment type="caution">
    <text evidence="2">The sequence shown here is derived from an EMBL/GenBank/DDBJ whole genome shotgun (WGS) entry which is preliminary data.</text>
</comment>
<evidence type="ECO:0000256" key="1">
    <source>
        <dbReference type="SAM" id="MobiDB-lite"/>
    </source>
</evidence>
<dbReference type="Proteomes" id="UP000193944">
    <property type="component" value="Unassembled WGS sequence"/>
</dbReference>
<keyword evidence="3" id="KW-1185">Reference proteome</keyword>
<accession>A0A1Y1XDS8</accession>
<feature type="compositionally biased region" description="Low complexity" evidence="1">
    <location>
        <begin position="22"/>
        <end position="31"/>
    </location>
</feature>
<proteinExistence type="predicted"/>
<reference evidence="2 3" key="2">
    <citation type="submission" date="2016-08" db="EMBL/GenBank/DDBJ databases">
        <title>Pervasive Adenine N6-methylation of Active Genes in Fungi.</title>
        <authorList>
            <consortium name="DOE Joint Genome Institute"/>
            <person name="Mondo S.J."/>
            <person name="Dannebaum R.O."/>
            <person name="Kuo R.C."/>
            <person name="Labutti K."/>
            <person name="Haridas S."/>
            <person name="Kuo A."/>
            <person name="Salamov A."/>
            <person name="Ahrendt S.R."/>
            <person name="Lipzen A."/>
            <person name="Sullivan W."/>
            <person name="Andreopoulos W.B."/>
            <person name="Clum A."/>
            <person name="Lindquist E."/>
            <person name="Daum C."/>
            <person name="Ramamoorthy G.K."/>
            <person name="Gryganskyi A."/>
            <person name="Culley D."/>
            <person name="Magnuson J.K."/>
            <person name="James T.Y."/>
            <person name="O'Malley M.A."/>
            <person name="Stajich J.E."/>
            <person name="Spatafora J.W."/>
            <person name="Visel A."/>
            <person name="Grigoriev I.V."/>
        </authorList>
    </citation>
    <scope>NUCLEOTIDE SEQUENCE [LARGE SCALE GENOMIC DNA]</scope>
    <source>
        <strain evidence="2 3">S4</strain>
    </source>
</reference>
<protein>
    <submittedName>
        <fullName evidence="2">Uncharacterized protein</fullName>
    </submittedName>
</protein>
<evidence type="ECO:0000313" key="3">
    <source>
        <dbReference type="Proteomes" id="UP000193944"/>
    </source>
</evidence>
<evidence type="ECO:0000313" key="2">
    <source>
        <dbReference type="EMBL" id="ORX83918.1"/>
    </source>
</evidence>
<sequence length="82" mass="9199">NDSNSNSSSFPETMDVDKDNDSNSNPSSLSKLDIDYSNIMDHLSKLDIEKIDNRNSKIELNGIFDKLISCIGRDSVSEEEKE</sequence>
<dbReference type="EMBL" id="MCFG01000062">
    <property type="protein sequence ID" value="ORX83918.1"/>
    <property type="molecule type" value="Genomic_DNA"/>
</dbReference>
<feature type="region of interest" description="Disordered" evidence="1">
    <location>
        <begin position="1"/>
        <end position="31"/>
    </location>
</feature>
<gene>
    <name evidence="2" type="ORF">BCR32DRAFT_277557</name>
</gene>
<reference evidence="2 3" key="1">
    <citation type="submission" date="2016-08" db="EMBL/GenBank/DDBJ databases">
        <title>A Parts List for Fungal Cellulosomes Revealed by Comparative Genomics.</title>
        <authorList>
            <consortium name="DOE Joint Genome Institute"/>
            <person name="Haitjema C.H."/>
            <person name="Gilmore S.P."/>
            <person name="Henske J.K."/>
            <person name="Solomon K.V."/>
            <person name="De Groot R."/>
            <person name="Kuo A."/>
            <person name="Mondo S.J."/>
            <person name="Salamov A.A."/>
            <person name="Labutti K."/>
            <person name="Zhao Z."/>
            <person name="Chiniquy J."/>
            <person name="Barry K."/>
            <person name="Brewer H.M."/>
            <person name="Purvine S.O."/>
            <person name="Wright A.T."/>
            <person name="Boxma B."/>
            <person name="Van Alen T."/>
            <person name="Hackstein J.H."/>
            <person name="Baker S.E."/>
            <person name="Grigoriev I.V."/>
            <person name="O'Malley M.A."/>
        </authorList>
    </citation>
    <scope>NUCLEOTIDE SEQUENCE [LARGE SCALE GENOMIC DNA]</scope>
    <source>
        <strain evidence="2 3">S4</strain>
    </source>
</reference>
<feature type="compositionally biased region" description="Polar residues" evidence="1">
    <location>
        <begin position="1"/>
        <end position="11"/>
    </location>
</feature>
<dbReference type="AlphaFoldDB" id="A0A1Y1XDS8"/>
<name>A0A1Y1XDS8_9FUNG</name>
<feature type="non-terminal residue" evidence="2">
    <location>
        <position position="1"/>
    </location>
</feature>